<name>A0A4Q0S7G8_9BRAD</name>
<reference evidence="1 2" key="1">
    <citation type="submission" date="2015-04" db="EMBL/GenBank/DDBJ databases">
        <title>Comparative genomics of rhizobia nodulating Arachis hypogaea in China.</title>
        <authorList>
            <person name="Li Y."/>
        </authorList>
    </citation>
    <scope>NUCLEOTIDE SEQUENCE [LARGE SCALE GENOMIC DNA]</scope>
    <source>
        <strain evidence="1 2">CCBAU 51787</strain>
    </source>
</reference>
<sequence length="173" mass="19301">MGCLRNYRHELFAQALADGKSRGDAMVAAGYNWHRGNQNRLAQSPDVIARVEELRRASDHIVDIRKLDRGRIMVEMARIACAEPPLRTAVAAQGPEALRPDQPVLHIDIRLDGVLAKHLEMRLLDDRGIISALLRYDNGPDCASSSIFSPSIPPDFTFLERALRGLLSNRELP</sequence>
<dbReference type="RefSeq" id="WP_128947137.1">
    <property type="nucleotide sequence ID" value="NZ_LBJM01000089.1"/>
</dbReference>
<dbReference type="EMBL" id="LBJM01000089">
    <property type="protein sequence ID" value="RXH32002.1"/>
    <property type="molecule type" value="Genomic_DNA"/>
</dbReference>
<evidence type="ECO:0008006" key="3">
    <source>
        <dbReference type="Google" id="ProtNLM"/>
    </source>
</evidence>
<organism evidence="1 2">
    <name type="scientific">Bradyrhizobium zhanjiangense</name>
    <dbReference type="NCBI Taxonomy" id="1325107"/>
    <lineage>
        <taxon>Bacteria</taxon>
        <taxon>Pseudomonadati</taxon>
        <taxon>Pseudomonadota</taxon>
        <taxon>Alphaproteobacteria</taxon>
        <taxon>Hyphomicrobiales</taxon>
        <taxon>Nitrobacteraceae</taxon>
        <taxon>Bradyrhizobium</taxon>
    </lineage>
</organism>
<proteinExistence type="predicted"/>
<comment type="caution">
    <text evidence="1">The sequence shown here is derived from an EMBL/GenBank/DDBJ whole genome shotgun (WGS) entry which is preliminary data.</text>
</comment>
<evidence type="ECO:0000313" key="2">
    <source>
        <dbReference type="Proteomes" id="UP000290565"/>
    </source>
</evidence>
<dbReference type="Proteomes" id="UP000290565">
    <property type="component" value="Unassembled WGS sequence"/>
</dbReference>
<protein>
    <recommendedName>
        <fullName evidence="3">Terminase small subunit</fullName>
    </recommendedName>
</protein>
<accession>A0A4Q0S7G8</accession>
<evidence type="ECO:0000313" key="1">
    <source>
        <dbReference type="EMBL" id="RXH32002.1"/>
    </source>
</evidence>
<gene>
    <name evidence="1" type="ORF">XH94_32585</name>
</gene>
<dbReference type="AlphaFoldDB" id="A0A4Q0S7G8"/>